<keyword evidence="3" id="KW-1185">Reference proteome</keyword>
<comment type="caution">
    <text evidence="2">The sequence shown here is derived from an EMBL/GenBank/DDBJ whole genome shotgun (WGS) entry which is preliminary data.</text>
</comment>
<evidence type="ECO:0000313" key="3">
    <source>
        <dbReference type="Proteomes" id="UP001500212"/>
    </source>
</evidence>
<feature type="compositionally biased region" description="Basic and acidic residues" evidence="1">
    <location>
        <begin position="12"/>
        <end position="32"/>
    </location>
</feature>
<proteinExistence type="predicted"/>
<evidence type="ECO:0000256" key="1">
    <source>
        <dbReference type="SAM" id="MobiDB-lite"/>
    </source>
</evidence>
<feature type="region of interest" description="Disordered" evidence="1">
    <location>
        <begin position="1"/>
        <end position="34"/>
    </location>
</feature>
<sequence>MVTVTAAAPRGPHPDAPEADRPPAPPEADRPGLFRGLLGLVASALGREPDLHSGDDGHALDEEEELDAF</sequence>
<name>A0ABP8TZY0_9ACTN</name>
<feature type="region of interest" description="Disordered" evidence="1">
    <location>
        <begin position="47"/>
        <end position="69"/>
    </location>
</feature>
<dbReference type="EMBL" id="BAABHJ010000040">
    <property type="protein sequence ID" value="GAA4618046.1"/>
    <property type="molecule type" value="Genomic_DNA"/>
</dbReference>
<reference evidence="3" key="1">
    <citation type="journal article" date="2019" name="Int. J. Syst. Evol. Microbiol.">
        <title>The Global Catalogue of Microorganisms (GCM) 10K type strain sequencing project: providing services to taxonomists for standard genome sequencing and annotation.</title>
        <authorList>
            <consortium name="The Broad Institute Genomics Platform"/>
            <consortium name="The Broad Institute Genome Sequencing Center for Infectious Disease"/>
            <person name="Wu L."/>
            <person name="Ma J."/>
        </authorList>
    </citation>
    <scope>NUCLEOTIDE SEQUENCE [LARGE SCALE GENOMIC DNA]</scope>
    <source>
        <strain evidence="3">JCM 17938</strain>
    </source>
</reference>
<feature type="compositionally biased region" description="Basic and acidic residues" evidence="1">
    <location>
        <begin position="47"/>
        <end position="60"/>
    </location>
</feature>
<evidence type="ECO:0000313" key="2">
    <source>
        <dbReference type="EMBL" id="GAA4618046.1"/>
    </source>
</evidence>
<organism evidence="2 3">
    <name type="scientific">Actinoallomurus liliacearum</name>
    <dbReference type="NCBI Taxonomy" id="1080073"/>
    <lineage>
        <taxon>Bacteria</taxon>
        <taxon>Bacillati</taxon>
        <taxon>Actinomycetota</taxon>
        <taxon>Actinomycetes</taxon>
        <taxon>Streptosporangiales</taxon>
        <taxon>Thermomonosporaceae</taxon>
        <taxon>Actinoallomurus</taxon>
    </lineage>
</organism>
<dbReference type="Proteomes" id="UP001500212">
    <property type="component" value="Unassembled WGS sequence"/>
</dbReference>
<accession>A0ABP8TZY0</accession>
<protein>
    <submittedName>
        <fullName evidence="2">Uncharacterized protein</fullName>
    </submittedName>
</protein>
<gene>
    <name evidence="2" type="ORF">GCM10023195_80860</name>
</gene>